<dbReference type="EMBL" id="BTSY01000004">
    <property type="protein sequence ID" value="GMT23188.1"/>
    <property type="molecule type" value="Genomic_DNA"/>
</dbReference>
<reference evidence="2" key="1">
    <citation type="submission" date="2023-10" db="EMBL/GenBank/DDBJ databases">
        <title>Genome assembly of Pristionchus species.</title>
        <authorList>
            <person name="Yoshida K."/>
            <person name="Sommer R.J."/>
        </authorList>
    </citation>
    <scope>NUCLEOTIDE SEQUENCE</scope>
    <source>
        <strain evidence="2">RS5133</strain>
    </source>
</reference>
<gene>
    <name evidence="2" type="ORF">PFISCL1PPCAC_14485</name>
</gene>
<comment type="caution">
    <text evidence="2">The sequence shown here is derived from an EMBL/GenBank/DDBJ whole genome shotgun (WGS) entry which is preliminary data.</text>
</comment>
<feature type="non-terminal residue" evidence="2">
    <location>
        <position position="243"/>
    </location>
</feature>
<proteinExistence type="predicted"/>
<keyword evidence="1" id="KW-0732">Signal</keyword>
<evidence type="ECO:0000313" key="2">
    <source>
        <dbReference type="EMBL" id="GMT23188.1"/>
    </source>
</evidence>
<feature type="signal peptide" evidence="1">
    <location>
        <begin position="1"/>
        <end position="17"/>
    </location>
</feature>
<keyword evidence="3" id="KW-1185">Reference proteome</keyword>
<dbReference type="Proteomes" id="UP001432322">
    <property type="component" value="Unassembled WGS sequence"/>
</dbReference>
<sequence>MLLTVVLVLLTTQAVNSFVFSCNEVKYNMINAGPQVSTDFVCIALEEYTFRTIILLCITAVYMSTFFSLSNLANIPGGCLENERGGGPWRIITDSEIGLNCDFEFSLIFTSTSVPAITPVTNMESGWGFTERVFTSPRGGMLMGIDGCGGDGNVTWFSGAGTGEDEKRFKLQSWSCADLPRWVVSFENVVTVVADTGITYGFTLTNDYLAYTTIDRGQRAVILTSGQSDNYQDFKPHSNIATF</sequence>
<dbReference type="AlphaFoldDB" id="A0AAV5VY73"/>
<accession>A0AAV5VY73</accession>
<feature type="chain" id="PRO_5043618975" description="CUB domain-containing protein" evidence="1">
    <location>
        <begin position="18"/>
        <end position="243"/>
    </location>
</feature>
<organism evidence="2 3">
    <name type="scientific">Pristionchus fissidentatus</name>
    <dbReference type="NCBI Taxonomy" id="1538716"/>
    <lineage>
        <taxon>Eukaryota</taxon>
        <taxon>Metazoa</taxon>
        <taxon>Ecdysozoa</taxon>
        <taxon>Nematoda</taxon>
        <taxon>Chromadorea</taxon>
        <taxon>Rhabditida</taxon>
        <taxon>Rhabditina</taxon>
        <taxon>Diplogasteromorpha</taxon>
        <taxon>Diplogasteroidea</taxon>
        <taxon>Neodiplogasteridae</taxon>
        <taxon>Pristionchus</taxon>
    </lineage>
</organism>
<dbReference type="PANTHER" id="PTHR31024">
    <property type="entry name" value="C-TYPE LECTIN"/>
    <property type="match status" value="1"/>
</dbReference>
<evidence type="ECO:0008006" key="4">
    <source>
        <dbReference type="Google" id="ProtNLM"/>
    </source>
</evidence>
<protein>
    <recommendedName>
        <fullName evidence="4">CUB domain-containing protein</fullName>
    </recommendedName>
</protein>
<evidence type="ECO:0000256" key="1">
    <source>
        <dbReference type="SAM" id="SignalP"/>
    </source>
</evidence>
<dbReference type="PANTHER" id="PTHR31024:SF3">
    <property type="entry name" value="C-TYPE LECTIN-RELATED"/>
    <property type="match status" value="1"/>
</dbReference>
<evidence type="ECO:0000313" key="3">
    <source>
        <dbReference type="Proteomes" id="UP001432322"/>
    </source>
</evidence>
<name>A0AAV5VY73_9BILA</name>